<protein>
    <submittedName>
        <fullName evidence="2">Uncharacterized protein</fullName>
    </submittedName>
</protein>
<gene>
    <name evidence="2" type="ORF">CQA66_00045</name>
</gene>
<keyword evidence="1" id="KW-1133">Transmembrane helix</keyword>
<comment type="caution">
    <text evidence="2">The sequence shown here is derived from an EMBL/GenBank/DDBJ whole genome shotgun (WGS) entry which is preliminary data.</text>
</comment>
<reference evidence="2 3" key="1">
    <citation type="submission" date="2018-04" db="EMBL/GenBank/DDBJ databases">
        <title>Novel Campyloabacter and Helicobacter Species and Strains.</title>
        <authorList>
            <person name="Mannion A.J."/>
            <person name="Shen Z."/>
            <person name="Fox J.G."/>
        </authorList>
    </citation>
    <scope>NUCLEOTIDE SEQUENCE [LARGE SCALE GENOMIC DNA]</scope>
    <source>
        <strain evidence="2 3">MIT 97-5075</strain>
    </source>
</reference>
<feature type="transmembrane region" description="Helical" evidence="1">
    <location>
        <begin position="316"/>
        <end position="343"/>
    </location>
</feature>
<keyword evidence="1" id="KW-0472">Membrane</keyword>
<dbReference type="RefSeq" id="WP_115582511.1">
    <property type="nucleotide sequence ID" value="NZ_NXLW01000001.1"/>
</dbReference>
<dbReference type="EMBL" id="NXLW01000001">
    <property type="protein sequence ID" value="RDU73626.1"/>
    <property type="molecule type" value="Genomic_DNA"/>
</dbReference>
<dbReference type="Proteomes" id="UP000256424">
    <property type="component" value="Unassembled WGS sequence"/>
</dbReference>
<keyword evidence="1" id="KW-0812">Transmembrane</keyword>
<evidence type="ECO:0000313" key="2">
    <source>
        <dbReference type="EMBL" id="RDU73626.1"/>
    </source>
</evidence>
<evidence type="ECO:0000313" key="3">
    <source>
        <dbReference type="Proteomes" id="UP000256424"/>
    </source>
</evidence>
<sequence length="344" mass="40116">MLPLSYTQIQHVFTTIKSRSQQIVTNYFFNTQENLFLYYQDSDACIFLQKQNDFYRLYFIGSEQAYIEYLLQTLTIPFRVILENVTTNQALSLSTWHYETTYVRLAKTLRLSSDSTMDSSRYVATLQAEHLLRLLCRDFNKYFDYLPSVAALQRRIDSKHVLCITRENKLALGDISQSILGYLVFIPKGKSAYLNFIANYGGKTSLLTLWNVFYTCLSKFRIGSLHLWCNIHNQKAMRMYTKESFMPSGLQNIIYSKNLFAKKICFWTPYVACLPSDIHSLSPLYSINLYLRNTGGGGQLPFLNILFDIYYSIKSIVFCIVSHCVIVVLFCFLFYFIIAYVFFP</sequence>
<keyword evidence="3" id="KW-1185">Reference proteome</keyword>
<evidence type="ECO:0000256" key="1">
    <source>
        <dbReference type="SAM" id="Phobius"/>
    </source>
</evidence>
<organism evidence="2 3">
    <name type="scientific">Helicobacter aurati</name>
    <dbReference type="NCBI Taxonomy" id="137778"/>
    <lineage>
        <taxon>Bacteria</taxon>
        <taxon>Pseudomonadati</taxon>
        <taxon>Campylobacterota</taxon>
        <taxon>Epsilonproteobacteria</taxon>
        <taxon>Campylobacterales</taxon>
        <taxon>Helicobacteraceae</taxon>
        <taxon>Helicobacter</taxon>
    </lineage>
</organism>
<accession>A0A3D8J947</accession>
<proteinExistence type="predicted"/>
<name>A0A3D8J947_9HELI</name>
<dbReference type="AlphaFoldDB" id="A0A3D8J947"/>